<proteinExistence type="predicted"/>
<feature type="transmembrane region" description="Helical" evidence="1">
    <location>
        <begin position="163"/>
        <end position="187"/>
    </location>
</feature>
<accession>A0A084U489</accession>
<reference evidence="2 3" key="1">
    <citation type="journal article" date="2014" name="PLoS ONE">
        <title>Reduction of Hydrogen Peroxide Accumulation and Toxicity by a Catalase from Mycoplasma iowae.</title>
        <authorList>
            <person name="Pritchard R.E."/>
            <person name="Prassinos A.J."/>
            <person name="Osborne J.D."/>
            <person name="Raviv Z."/>
            <person name="Balish M.F."/>
        </authorList>
    </citation>
    <scope>NUCLEOTIDE SEQUENCE [LARGE SCALE GENOMIC DNA]</scope>
    <source>
        <strain evidence="2 3">DK-CPA</strain>
    </source>
</reference>
<dbReference type="Proteomes" id="UP000028523">
    <property type="component" value="Unassembled WGS sequence"/>
</dbReference>
<keyword evidence="1" id="KW-0472">Membrane</keyword>
<comment type="caution">
    <text evidence="2">The sequence shown here is derived from an EMBL/GenBank/DDBJ whole genome shotgun (WGS) entry which is preliminary data.</text>
</comment>
<dbReference type="AlphaFoldDB" id="A0A084U489"/>
<feature type="transmembrane region" description="Helical" evidence="1">
    <location>
        <begin position="294"/>
        <end position="313"/>
    </location>
</feature>
<keyword evidence="1" id="KW-1133">Transmembrane helix</keyword>
<keyword evidence="3" id="KW-1185">Reference proteome</keyword>
<gene>
    <name evidence="2" type="ORF">P271_635</name>
</gene>
<evidence type="ECO:0000313" key="2">
    <source>
        <dbReference type="EMBL" id="KFB07775.1"/>
    </source>
</evidence>
<protein>
    <submittedName>
        <fullName evidence="2">ABC exporter permease subunit</fullName>
    </submittedName>
</protein>
<feature type="transmembrane region" description="Helical" evidence="1">
    <location>
        <begin position="199"/>
        <end position="218"/>
    </location>
</feature>
<feature type="transmembrane region" description="Helical" evidence="1">
    <location>
        <begin position="21"/>
        <end position="47"/>
    </location>
</feature>
<evidence type="ECO:0000313" key="3">
    <source>
        <dbReference type="Proteomes" id="UP000028523"/>
    </source>
</evidence>
<sequence>MQIMTTVKQKTKDAFRGSRALFYLINTTYWNGIFGPFFSFVFPIIFITILGNMLGYDQILGGSLIVPSMSVAMCSMPQAIFEFKKSSLLKRIGVTPIKPSLFLFISSLYYFVAMFISIFWCILFSMLIFGINYWDSGKEIFSIASSTKIYAMNFKDTLNNVNWFGFIWGQTFSIIIGISIGIFLVSIGRSTISIQTTGISILITSMFLAVTVIPLGLVREEEGFWYAGYVLSPFKGASNMVLESWYGNFKGIDSSTQTMMFEKSNIFNFDQNFTFINIKNPTTQLIVLKKAEKIVSMFSVFLWIALFSGLAIWKFKWNVR</sequence>
<name>A0A084U489_MALIO</name>
<keyword evidence="1" id="KW-0812">Transmembrane</keyword>
<organism evidence="2 3">
    <name type="scientific">Malacoplasma iowae DK-CPA</name>
    <dbReference type="NCBI Taxonomy" id="1394179"/>
    <lineage>
        <taxon>Bacteria</taxon>
        <taxon>Bacillati</taxon>
        <taxon>Mycoplasmatota</taxon>
        <taxon>Mycoplasmoidales</taxon>
        <taxon>Mycoplasmoidaceae</taxon>
        <taxon>Malacoplasma</taxon>
    </lineage>
</organism>
<evidence type="ECO:0000256" key="1">
    <source>
        <dbReference type="SAM" id="Phobius"/>
    </source>
</evidence>
<dbReference type="EMBL" id="AWQU01000064">
    <property type="protein sequence ID" value="KFB07775.1"/>
    <property type="molecule type" value="Genomic_DNA"/>
</dbReference>
<feature type="transmembrane region" description="Helical" evidence="1">
    <location>
        <begin position="101"/>
        <end position="129"/>
    </location>
</feature>
<feature type="transmembrane region" description="Helical" evidence="1">
    <location>
        <begin position="59"/>
        <end position="81"/>
    </location>
</feature>